<dbReference type="EMBL" id="CP011110">
    <property type="protein sequence ID" value="AKA23374.1"/>
    <property type="molecule type" value="Genomic_DNA"/>
</dbReference>
<organism evidence="2 3">
    <name type="scientific">Pseudomonas chlororaphis</name>
    <dbReference type="NCBI Taxonomy" id="587753"/>
    <lineage>
        <taxon>Bacteria</taxon>
        <taxon>Pseudomonadati</taxon>
        <taxon>Pseudomonadota</taxon>
        <taxon>Gammaproteobacteria</taxon>
        <taxon>Pseudomonadales</taxon>
        <taxon>Pseudomonadaceae</taxon>
        <taxon>Pseudomonas</taxon>
    </lineage>
</organism>
<dbReference type="OrthoDB" id="7306802at2"/>
<dbReference type="PATRIC" id="fig|587753.10.peg.1919"/>
<sequence length="73" mass="8776">MKGQKGYVLAHRFPWHEMSLRSLLHRIVRWHELHRERVMLAGMSDEALKDIGLSRADVEQETLRPFWDDPMHK</sequence>
<evidence type="ECO:0000313" key="2">
    <source>
        <dbReference type="EMBL" id="AKA23374.1"/>
    </source>
</evidence>
<gene>
    <name evidence="2" type="ORF">PCL1606_19190</name>
</gene>
<accession>A0A0D5XXE5</accession>
<evidence type="ECO:0000313" key="3">
    <source>
        <dbReference type="Proteomes" id="UP000032748"/>
    </source>
</evidence>
<dbReference type="RefSeq" id="WP_044464302.1">
    <property type="nucleotide sequence ID" value="NZ_CP011110.1"/>
</dbReference>
<dbReference type="InterPro" id="IPR009506">
    <property type="entry name" value="YjiS-like"/>
</dbReference>
<evidence type="ECO:0000259" key="1">
    <source>
        <dbReference type="Pfam" id="PF06568"/>
    </source>
</evidence>
<dbReference type="AlphaFoldDB" id="A0A0D5XXE5"/>
<name>A0A0D5XXE5_9PSED</name>
<proteinExistence type="predicted"/>
<feature type="domain" description="YjiS-like" evidence="1">
    <location>
        <begin position="23"/>
        <end position="59"/>
    </location>
</feature>
<dbReference type="Proteomes" id="UP000032748">
    <property type="component" value="Chromosome"/>
</dbReference>
<dbReference type="Pfam" id="PF06568">
    <property type="entry name" value="YjiS-like"/>
    <property type="match status" value="1"/>
</dbReference>
<dbReference type="KEGG" id="pcz:PCL1606_19190"/>
<protein>
    <recommendedName>
        <fullName evidence="1">YjiS-like domain-containing protein</fullName>
    </recommendedName>
</protein>
<reference evidence="2 3" key="1">
    <citation type="journal article" date="2015" name="Mol. Plant Microbe Interact.">
        <title>Comparative Genomic Analysis of Pseudomonas chlororaphis PCL1606 Reveals New Insight into Antifungal Compounds Involved in Biocontrol.</title>
        <authorList>
            <person name="Calderon C.E."/>
            <person name="Ramos C."/>
            <person name="de Vicente A."/>
            <person name="Cazorla F.M."/>
        </authorList>
    </citation>
    <scope>NUCLEOTIDE SEQUENCE [LARGE SCALE GENOMIC DNA]</scope>
    <source>
        <strain evidence="2 3">PCL1606</strain>
    </source>
</reference>